<feature type="transmembrane region" description="Helical" evidence="6">
    <location>
        <begin position="29"/>
        <end position="50"/>
    </location>
</feature>
<sequence length="94" mass="10420">MLPSLTPTPNYDQQQLAAARTRMANERTFLTYLRTSLALVGFGLALIQLHPLRASGLGYGALAVAGLMLLVGWLRFRMRQREIEGCQVPSPILH</sequence>
<evidence type="ECO:0000256" key="5">
    <source>
        <dbReference type="ARBA" id="ARBA00023136"/>
    </source>
</evidence>
<gene>
    <name evidence="8" type="ORF">I2I01_22590</name>
</gene>
<dbReference type="GO" id="GO:0005886">
    <property type="term" value="C:plasma membrane"/>
    <property type="evidence" value="ECO:0007669"/>
    <property type="project" value="UniProtKB-SubCell"/>
</dbReference>
<name>A0A931FQC3_9BACT</name>
<reference evidence="8 9" key="1">
    <citation type="submission" date="2020-11" db="EMBL/GenBank/DDBJ databases">
        <authorList>
            <person name="Kim M.K."/>
        </authorList>
    </citation>
    <scope>NUCLEOTIDE SEQUENCE [LARGE SCALE GENOMIC DNA]</scope>
    <source>
        <strain evidence="8 9">BT439</strain>
    </source>
</reference>
<evidence type="ECO:0000313" key="9">
    <source>
        <dbReference type="Proteomes" id="UP000645610"/>
    </source>
</evidence>
<dbReference type="PANTHER" id="PTHR34187">
    <property type="entry name" value="FGR18P"/>
    <property type="match status" value="1"/>
</dbReference>
<evidence type="ECO:0000259" key="7">
    <source>
        <dbReference type="Pfam" id="PF02656"/>
    </source>
</evidence>
<keyword evidence="2" id="KW-1003">Cell membrane</keyword>
<accession>A0A931FQC3</accession>
<comment type="subcellular location">
    <subcellularLocation>
        <location evidence="1">Cell membrane</location>
        <topology evidence="1">Multi-pass membrane protein</topology>
    </subcellularLocation>
</comment>
<dbReference type="AlphaFoldDB" id="A0A931FQC3"/>
<dbReference type="Pfam" id="PF02656">
    <property type="entry name" value="DUF202"/>
    <property type="match status" value="1"/>
</dbReference>
<dbReference type="RefSeq" id="WP_196288803.1">
    <property type="nucleotide sequence ID" value="NZ_JADQDP010000008.1"/>
</dbReference>
<dbReference type="PANTHER" id="PTHR34187:SF2">
    <property type="entry name" value="DUF202 DOMAIN-CONTAINING PROTEIN"/>
    <property type="match status" value="1"/>
</dbReference>
<keyword evidence="4 6" id="KW-1133">Transmembrane helix</keyword>
<organism evidence="8 9">
    <name type="scientific">Hymenobacter properus</name>
    <dbReference type="NCBI Taxonomy" id="2791026"/>
    <lineage>
        <taxon>Bacteria</taxon>
        <taxon>Pseudomonadati</taxon>
        <taxon>Bacteroidota</taxon>
        <taxon>Cytophagia</taxon>
        <taxon>Cytophagales</taxon>
        <taxon>Hymenobacteraceae</taxon>
        <taxon>Hymenobacter</taxon>
    </lineage>
</organism>
<protein>
    <submittedName>
        <fullName evidence="8">DUF202 domain-containing protein</fullName>
    </submittedName>
</protein>
<evidence type="ECO:0000256" key="2">
    <source>
        <dbReference type="ARBA" id="ARBA00022475"/>
    </source>
</evidence>
<evidence type="ECO:0000256" key="4">
    <source>
        <dbReference type="ARBA" id="ARBA00022989"/>
    </source>
</evidence>
<dbReference type="Proteomes" id="UP000645610">
    <property type="component" value="Unassembled WGS sequence"/>
</dbReference>
<keyword evidence="5 6" id="KW-0472">Membrane</keyword>
<feature type="domain" description="DUF202" evidence="7">
    <location>
        <begin position="20"/>
        <end position="81"/>
    </location>
</feature>
<evidence type="ECO:0000256" key="3">
    <source>
        <dbReference type="ARBA" id="ARBA00022692"/>
    </source>
</evidence>
<comment type="caution">
    <text evidence="8">The sequence shown here is derived from an EMBL/GenBank/DDBJ whole genome shotgun (WGS) entry which is preliminary data.</text>
</comment>
<evidence type="ECO:0000256" key="6">
    <source>
        <dbReference type="SAM" id="Phobius"/>
    </source>
</evidence>
<feature type="transmembrane region" description="Helical" evidence="6">
    <location>
        <begin position="56"/>
        <end position="74"/>
    </location>
</feature>
<evidence type="ECO:0000313" key="8">
    <source>
        <dbReference type="EMBL" id="MBF9144449.1"/>
    </source>
</evidence>
<keyword evidence="9" id="KW-1185">Reference proteome</keyword>
<keyword evidence="3 6" id="KW-0812">Transmembrane</keyword>
<dbReference type="InterPro" id="IPR052053">
    <property type="entry name" value="IM_YidH-like"/>
</dbReference>
<dbReference type="InterPro" id="IPR003807">
    <property type="entry name" value="DUF202"/>
</dbReference>
<dbReference type="EMBL" id="JADQDP010000008">
    <property type="protein sequence ID" value="MBF9144449.1"/>
    <property type="molecule type" value="Genomic_DNA"/>
</dbReference>
<proteinExistence type="predicted"/>
<evidence type="ECO:0000256" key="1">
    <source>
        <dbReference type="ARBA" id="ARBA00004651"/>
    </source>
</evidence>